<evidence type="ECO:0000256" key="1">
    <source>
        <dbReference type="ARBA" id="ARBA00012493"/>
    </source>
</evidence>
<accession>A0A914UGS4</accession>
<keyword evidence="5" id="KW-1185">Reference proteome</keyword>
<dbReference type="PANTHER" id="PTHR37984">
    <property type="entry name" value="PROTEIN CBG26694"/>
    <property type="match status" value="1"/>
</dbReference>
<evidence type="ECO:0000313" key="5">
    <source>
        <dbReference type="Proteomes" id="UP000887566"/>
    </source>
</evidence>
<reference evidence="6" key="1">
    <citation type="submission" date="2022-11" db="UniProtKB">
        <authorList>
            <consortium name="WormBaseParasite"/>
        </authorList>
    </citation>
    <scope>IDENTIFICATION</scope>
</reference>
<dbReference type="Pfam" id="PF17921">
    <property type="entry name" value="Integrase_H2C2"/>
    <property type="match status" value="1"/>
</dbReference>
<dbReference type="InterPro" id="IPR001584">
    <property type="entry name" value="Integrase_cat-core"/>
</dbReference>
<dbReference type="Pfam" id="PF17919">
    <property type="entry name" value="RT_RNaseH_2"/>
    <property type="match status" value="1"/>
</dbReference>
<sequence>MNEIIHTAGLEGSVEHFFDDLLAHTDGWPEMAIVLEKLFAVVIASGLLLKPSKCEFARREIQYIGFKFTPEGIAAVEDKCEAITKLPHPRNSTEVKSALGMFNYYAHMVSKNYADDLQPLFRLTRKREHFYFDESCKRAWEKLKEFISSTVTLAYPDKGKPMHIFCDAAKLGCGGFVGQEVDGIIRPICFASHIFKPNMINYSAFNKEIYACLWALKRFSFYTYGKQLVTLHTDCSGILPIFRKSKPLSALTERWLCQFVLHGNCQIVHVKSEDNFFADIISRLAPVPATKIVSEEELDALALTPTNLENGTIVFTANEPDAKFVSAIDEPNLPLPTVLGTNRSWDMKREQHDDPYLFDIITYLSTRHLPVNNNTYAEMIKTDGASHILGENGILYKLGKRGLKLLVIPRSLQKTVLYELHNSIWAMHGGQQQVIAKFKELKIYWKNHYDSIKEYVETCEDCQKNKKTHQNELHPEMKILTAVAPCDVYSMDLFGPLTPTEDNMKWVLAVIDNYTRFTWLFALPDSLSTSISDKLLYIFMTAGICRLLVSDNGTNFVSKTITDLCSVFDIRRQMTTVYSPWMNGACERVFRELSKMMRFFSNEDKRHWSRNLIFIQFAMNNKVCSQTKHTPHYLQYGRKSIVPVDRILISPNSAVHRENSDYITDVYSRFGTLCKEVAHNVAKNRRRQADYVNRKATEEILELKPGELVLLKRFRTTGKFPGKFESKYCGPYKLVRVNNDSTATLLVDEEKGNMRVHSLHHIKRYHRRSPSPEVLDNDERPDILPPRRNHKSPDRENLYSDKATEDIYGPDEVDEATISSGPKRKQRVHYEDVSSGPSQNTRIANDFYKLRPRPKRTAFFQDQEY</sequence>
<dbReference type="InterPro" id="IPR041588">
    <property type="entry name" value="Integrase_H2C2"/>
</dbReference>
<dbReference type="EC" id="2.7.7.49" evidence="1"/>
<dbReference type="GO" id="GO:0003676">
    <property type="term" value="F:nucleic acid binding"/>
    <property type="evidence" value="ECO:0007669"/>
    <property type="project" value="InterPro"/>
</dbReference>
<evidence type="ECO:0000256" key="3">
    <source>
        <dbReference type="SAM" id="MobiDB-lite"/>
    </source>
</evidence>
<dbReference type="Proteomes" id="UP000887566">
    <property type="component" value="Unplaced"/>
</dbReference>
<evidence type="ECO:0000313" key="6">
    <source>
        <dbReference type="WBParaSite" id="PSAMB.scaffold100size79852.g2080.t1"/>
    </source>
</evidence>
<evidence type="ECO:0000256" key="2">
    <source>
        <dbReference type="ARBA" id="ARBA00023268"/>
    </source>
</evidence>
<dbReference type="FunFam" id="3.30.70.270:FF:000020">
    <property type="entry name" value="Transposon Tf2-6 polyprotein-like Protein"/>
    <property type="match status" value="1"/>
</dbReference>
<dbReference type="InterPro" id="IPR043128">
    <property type="entry name" value="Rev_trsase/Diguanyl_cyclase"/>
</dbReference>
<dbReference type="PROSITE" id="PS50994">
    <property type="entry name" value="INTEGRASE"/>
    <property type="match status" value="1"/>
</dbReference>
<protein>
    <recommendedName>
        <fullName evidence="1">RNA-directed DNA polymerase</fullName>
        <ecNumber evidence="1">2.7.7.49</ecNumber>
    </recommendedName>
</protein>
<keyword evidence="2" id="KW-0511">Multifunctional enzyme</keyword>
<dbReference type="GO" id="GO:0015074">
    <property type="term" value="P:DNA integration"/>
    <property type="evidence" value="ECO:0007669"/>
    <property type="project" value="InterPro"/>
</dbReference>
<feature type="region of interest" description="Disordered" evidence="3">
    <location>
        <begin position="762"/>
        <end position="849"/>
    </location>
</feature>
<dbReference type="Gene3D" id="1.10.340.70">
    <property type="match status" value="1"/>
</dbReference>
<dbReference type="SUPFAM" id="SSF56672">
    <property type="entry name" value="DNA/RNA polymerases"/>
    <property type="match status" value="1"/>
</dbReference>
<feature type="domain" description="Integrase catalytic" evidence="4">
    <location>
        <begin position="481"/>
        <end position="639"/>
    </location>
</feature>
<dbReference type="InterPro" id="IPR012337">
    <property type="entry name" value="RNaseH-like_sf"/>
</dbReference>
<evidence type="ECO:0000259" key="4">
    <source>
        <dbReference type="PROSITE" id="PS50994"/>
    </source>
</evidence>
<dbReference type="GO" id="GO:0042575">
    <property type="term" value="C:DNA polymerase complex"/>
    <property type="evidence" value="ECO:0007669"/>
    <property type="project" value="UniProtKB-ARBA"/>
</dbReference>
<dbReference type="Pfam" id="PF00665">
    <property type="entry name" value="rve"/>
    <property type="match status" value="1"/>
</dbReference>
<dbReference type="GO" id="GO:0003964">
    <property type="term" value="F:RNA-directed DNA polymerase activity"/>
    <property type="evidence" value="ECO:0007669"/>
    <property type="project" value="UniProtKB-EC"/>
</dbReference>
<dbReference type="InterPro" id="IPR041577">
    <property type="entry name" value="RT_RNaseH_2"/>
</dbReference>
<dbReference type="WBParaSite" id="PSAMB.scaffold100size79852.g2080.t1">
    <property type="protein sequence ID" value="PSAMB.scaffold100size79852.g2080.t1"/>
    <property type="gene ID" value="PSAMB.scaffold100size79852.g2080"/>
</dbReference>
<dbReference type="InterPro" id="IPR043502">
    <property type="entry name" value="DNA/RNA_pol_sf"/>
</dbReference>
<dbReference type="InterPro" id="IPR036397">
    <property type="entry name" value="RNaseH_sf"/>
</dbReference>
<dbReference type="PANTHER" id="PTHR37984:SF5">
    <property type="entry name" value="PROTEIN NYNRIN-LIKE"/>
    <property type="match status" value="1"/>
</dbReference>
<dbReference type="SUPFAM" id="SSF53098">
    <property type="entry name" value="Ribonuclease H-like"/>
    <property type="match status" value="1"/>
</dbReference>
<dbReference type="InterPro" id="IPR050951">
    <property type="entry name" value="Retrovirus_Pol_polyprotein"/>
</dbReference>
<proteinExistence type="predicted"/>
<feature type="compositionally biased region" description="Basic and acidic residues" evidence="3">
    <location>
        <begin position="791"/>
        <end position="805"/>
    </location>
</feature>
<dbReference type="AlphaFoldDB" id="A0A914UGS4"/>
<dbReference type="Gene3D" id="3.30.420.10">
    <property type="entry name" value="Ribonuclease H-like superfamily/Ribonuclease H"/>
    <property type="match status" value="1"/>
</dbReference>
<dbReference type="Gene3D" id="3.30.70.270">
    <property type="match status" value="2"/>
</dbReference>
<name>A0A914UGS4_9BILA</name>
<organism evidence="5 6">
    <name type="scientific">Plectus sambesii</name>
    <dbReference type="NCBI Taxonomy" id="2011161"/>
    <lineage>
        <taxon>Eukaryota</taxon>
        <taxon>Metazoa</taxon>
        <taxon>Ecdysozoa</taxon>
        <taxon>Nematoda</taxon>
        <taxon>Chromadorea</taxon>
        <taxon>Plectida</taxon>
        <taxon>Plectina</taxon>
        <taxon>Plectoidea</taxon>
        <taxon>Plectidae</taxon>
        <taxon>Plectus</taxon>
    </lineage>
</organism>